<dbReference type="PANTHER" id="PTHR27008:SF585">
    <property type="entry name" value="PROTEIN KINASE DOMAIN-CONTAINING PROTEIN"/>
    <property type="match status" value="1"/>
</dbReference>
<dbReference type="GO" id="GO:0016301">
    <property type="term" value="F:kinase activity"/>
    <property type="evidence" value="ECO:0007669"/>
    <property type="project" value="UniProtKB-KW"/>
</dbReference>
<gene>
    <name evidence="8" type="ORF">Fot_34921</name>
</gene>
<keyword evidence="8" id="KW-0418">Kinase</keyword>
<keyword evidence="2" id="KW-0433">Leucine-rich repeat</keyword>
<dbReference type="SUPFAM" id="SSF56112">
    <property type="entry name" value="Protein kinase-like (PK-like)"/>
    <property type="match status" value="1"/>
</dbReference>
<keyword evidence="9" id="KW-1185">Reference proteome</keyword>
<keyword evidence="8" id="KW-0808">Transferase</keyword>
<evidence type="ECO:0000256" key="3">
    <source>
        <dbReference type="ARBA" id="ARBA00022692"/>
    </source>
</evidence>
<dbReference type="AlphaFoldDB" id="A0ABD1SL47"/>
<dbReference type="Pfam" id="PF07714">
    <property type="entry name" value="PK_Tyr_Ser-Thr"/>
    <property type="match status" value="1"/>
</dbReference>
<proteinExistence type="predicted"/>
<evidence type="ECO:0000313" key="9">
    <source>
        <dbReference type="Proteomes" id="UP001604277"/>
    </source>
</evidence>
<dbReference type="InterPro" id="IPR001245">
    <property type="entry name" value="Ser-Thr/Tyr_kinase_cat_dom"/>
</dbReference>
<organism evidence="8 9">
    <name type="scientific">Forsythia ovata</name>
    <dbReference type="NCBI Taxonomy" id="205694"/>
    <lineage>
        <taxon>Eukaryota</taxon>
        <taxon>Viridiplantae</taxon>
        <taxon>Streptophyta</taxon>
        <taxon>Embryophyta</taxon>
        <taxon>Tracheophyta</taxon>
        <taxon>Spermatophyta</taxon>
        <taxon>Magnoliopsida</taxon>
        <taxon>eudicotyledons</taxon>
        <taxon>Gunneridae</taxon>
        <taxon>Pentapetalae</taxon>
        <taxon>asterids</taxon>
        <taxon>lamiids</taxon>
        <taxon>Lamiales</taxon>
        <taxon>Oleaceae</taxon>
        <taxon>Forsythieae</taxon>
        <taxon>Forsythia</taxon>
    </lineage>
</organism>
<dbReference type="Gene3D" id="1.10.510.10">
    <property type="entry name" value="Transferase(Phosphotransferase) domain 1"/>
    <property type="match status" value="1"/>
</dbReference>
<evidence type="ECO:0000256" key="4">
    <source>
        <dbReference type="ARBA" id="ARBA00022737"/>
    </source>
</evidence>
<evidence type="ECO:0000256" key="1">
    <source>
        <dbReference type="ARBA" id="ARBA00004370"/>
    </source>
</evidence>
<evidence type="ECO:0000259" key="7">
    <source>
        <dbReference type="Pfam" id="PF07714"/>
    </source>
</evidence>
<name>A0ABD1SL47_9LAMI</name>
<keyword evidence="3" id="KW-0812">Transmembrane</keyword>
<comment type="caution">
    <text evidence="8">The sequence shown here is derived from an EMBL/GenBank/DDBJ whole genome shotgun (WGS) entry which is preliminary data.</text>
</comment>
<comment type="subcellular location">
    <subcellularLocation>
        <location evidence="1">Membrane</location>
    </subcellularLocation>
</comment>
<sequence length="106" mass="12167">MDSELVFASNGSDWNDSQSDFHYWDLTSASKLNTDVAVKVFDLQNQNAFKSFDVECEVLRNLRHQNLCKVISTCSNQDFKASVLEYMSNGSLEKWLYPDDCLLDIL</sequence>
<reference evidence="9" key="1">
    <citation type="submission" date="2024-07" db="EMBL/GenBank/DDBJ databases">
        <title>Two chromosome-level genome assemblies of Korean endemic species Abeliophyllum distichum and Forsythia ovata (Oleaceae).</title>
        <authorList>
            <person name="Jang H."/>
        </authorList>
    </citation>
    <scope>NUCLEOTIDE SEQUENCE [LARGE SCALE GENOMIC DNA]</scope>
</reference>
<dbReference type="EMBL" id="JBFOLJ010000010">
    <property type="protein sequence ID" value="KAL2501073.1"/>
    <property type="molecule type" value="Genomic_DNA"/>
</dbReference>
<accession>A0ABD1SL47</accession>
<dbReference type="PANTHER" id="PTHR27008">
    <property type="entry name" value="OS04G0122200 PROTEIN"/>
    <property type="match status" value="1"/>
</dbReference>
<protein>
    <submittedName>
        <fullName evidence="8">Protein kinase domain-containing protein</fullName>
    </submittedName>
</protein>
<keyword evidence="6" id="KW-0472">Membrane</keyword>
<dbReference type="InterPro" id="IPR011009">
    <property type="entry name" value="Kinase-like_dom_sf"/>
</dbReference>
<feature type="domain" description="Serine-threonine/tyrosine-protein kinase catalytic" evidence="7">
    <location>
        <begin position="29"/>
        <end position="97"/>
    </location>
</feature>
<dbReference type="InterPro" id="IPR051809">
    <property type="entry name" value="Plant_receptor-like_S/T_kinase"/>
</dbReference>
<evidence type="ECO:0000313" key="8">
    <source>
        <dbReference type="EMBL" id="KAL2501073.1"/>
    </source>
</evidence>
<evidence type="ECO:0000256" key="6">
    <source>
        <dbReference type="ARBA" id="ARBA00023136"/>
    </source>
</evidence>
<keyword evidence="5" id="KW-1133">Transmembrane helix</keyword>
<evidence type="ECO:0000256" key="5">
    <source>
        <dbReference type="ARBA" id="ARBA00022989"/>
    </source>
</evidence>
<evidence type="ECO:0000256" key="2">
    <source>
        <dbReference type="ARBA" id="ARBA00022614"/>
    </source>
</evidence>
<dbReference type="Proteomes" id="UP001604277">
    <property type="component" value="Unassembled WGS sequence"/>
</dbReference>
<dbReference type="GO" id="GO:0016020">
    <property type="term" value="C:membrane"/>
    <property type="evidence" value="ECO:0007669"/>
    <property type="project" value="UniProtKB-SubCell"/>
</dbReference>
<keyword evidence="4" id="KW-0677">Repeat</keyword>